<reference evidence="2 3" key="1">
    <citation type="submission" date="2019-03" db="EMBL/GenBank/DDBJ databases">
        <title>First draft genome of Liparis tanakae, snailfish: a comprehensive survey of snailfish specific genes.</title>
        <authorList>
            <person name="Kim W."/>
            <person name="Song I."/>
            <person name="Jeong J.-H."/>
            <person name="Kim D."/>
            <person name="Kim S."/>
            <person name="Ryu S."/>
            <person name="Song J.Y."/>
            <person name="Lee S.K."/>
        </authorList>
    </citation>
    <scope>NUCLEOTIDE SEQUENCE [LARGE SCALE GENOMIC DNA]</scope>
    <source>
        <tissue evidence="2">Muscle</tissue>
    </source>
</reference>
<name>A0A4Z2ITS3_9TELE</name>
<keyword evidence="3" id="KW-1185">Reference proteome</keyword>
<comment type="caution">
    <text evidence="2">The sequence shown here is derived from an EMBL/GenBank/DDBJ whole genome shotgun (WGS) entry which is preliminary data.</text>
</comment>
<accession>A0A4Z2ITS3</accession>
<dbReference type="Proteomes" id="UP000314294">
    <property type="component" value="Unassembled WGS sequence"/>
</dbReference>
<feature type="region of interest" description="Disordered" evidence="1">
    <location>
        <begin position="1"/>
        <end position="31"/>
    </location>
</feature>
<evidence type="ECO:0000313" key="2">
    <source>
        <dbReference type="EMBL" id="TNN81246.1"/>
    </source>
</evidence>
<protein>
    <submittedName>
        <fullName evidence="2">Uncharacterized protein</fullName>
    </submittedName>
</protein>
<sequence length="129" mass="14202">MTVDPNTDEVRRGQADNATNRTEKGVHDQCVSSNTHCSDYQDKEGDDVVNVSLDVHRPIESGIHIHLCVPVCVCSGLTKRIRDTVKHLEMNHAWAKLPQRLAFQSLSQSVVKTIPLPHAPGKRVACAGN</sequence>
<dbReference type="AlphaFoldDB" id="A0A4Z2ITS3"/>
<organism evidence="2 3">
    <name type="scientific">Liparis tanakae</name>
    <name type="common">Tanaka's snailfish</name>
    <dbReference type="NCBI Taxonomy" id="230148"/>
    <lineage>
        <taxon>Eukaryota</taxon>
        <taxon>Metazoa</taxon>
        <taxon>Chordata</taxon>
        <taxon>Craniata</taxon>
        <taxon>Vertebrata</taxon>
        <taxon>Euteleostomi</taxon>
        <taxon>Actinopterygii</taxon>
        <taxon>Neopterygii</taxon>
        <taxon>Teleostei</taxon>
        <taxon>Neoteleostei</taxon>
        <taxon>Acanthomorphata</taxon>
        <taxon>Eupercaria</taxon>
        <taxon>Perciformes</taxon>
        <taxon>Cottioidei</taxon>
        <taxon>Cottales</taxon>
        <taxon>Liparidae</taxon>
        <taxon>Liparis</taxon>
    </lineage>
</organism>
<evidence type="ECO:0000313" key="3">
    <source>
        <dbReference type="Proteomes" id="UP000314294"/>
    </source>
</evidence>
<dbReference type="EMBL" id="SRLO01000048">
    <property type="protein sequence ID" value="TNN81246.1"/>
    <property type="molecule type" value="Genomic_DNA"/>
</dbReference>
<gene>
    <name evidence="2" type="ORF">EYF80_008580</name>
</gene>
<proteinExistence type="predicted"/>
<evidence type="ECO:0000256" key="1">
    <source>
        <dbReference type="SAM" id="MobiDB-lite"/>
    </source>
</evidence>